<dbReference type="CDD" id="cd00082">
    <property type="entry name" value="HisKA"/>
    <property type="match status" value="1"/>
</dbReference>
<reference evidence="10 11" key="1">
    <citation type="journal article" date="2018" name="Front. Microbiol.">
        <title>Prospects for Fungal Bioremediation of Acidic Radioactive Waste Sites: Characterization and Genome Sequence of Rhodotorula taiwanensis MD1149.</title>
        <authorList>
            <person name="Tkavc R."/>
            <person name="Matrosova V.Y."/>
            <person name="Grichenko O.E."/>
            <person name="Gostincar C."/>
            <person name="Volpe R.P."/>
            <person name="Klimenkova P."/>
            <person name="Gaidamakova E.K."/>
            <person name="Zhou C.E."/>
            <person name="Stewart B.J."/>
            <person name="Lyman M.G."/>
            <person name="Malfatti S.A."/>
            <person name="Rubinfeld B."/>
            <person name="Courtot M."/>
            <person name="Singh J."/>
            <person name="Dalgard C.L."/>
            <person name="Hamilton T."/>
            <person name="Frey K.G."/>
            <person name="Gunde-Cimerman N."/>
            <person name="Dugan L."/>
            <person name="Daly M.J."/>
        </authorList>
    </citation>
    <scope>NUCLEOTIDE SEQUENCE [LARGE SCALE GENOMIC DNA]</scope>
    <source>
        <strain evidence="10 11">MD1149</strain>
    </source>
</reference>
<dbReference type="PRINTS" id="PR00344">
    <property type="entry name" value="BCTRLSENSOR"/>
</dbReference>
<comment type="catalytic activity">
    <reaction evidence="1">
        <text>ATP + protein L-histidine = ADP + protein N-phospho-L-histidine.</text>
        <dbReference type="EC" id="2.7.13.3"/>
    </reaction>
</comment>
<proteinExistence type="predicted"/>
<dbReference type="Pfam" id="PF00512">
    <property type="entry name" value="HisKA"/>
    <property type="match status" value="1"/>
</dbReference>
<dbReference type="STRING" id="741276.A0A2S5BAM6"/>
<feature type="region of interest" description="Disordered" evidence="7">
    <location>
        <begin position="468"/>
        <end position="529"/>
    </location>
</feature>
<keyword evidence="11" id="KW-1185">Reference proteome</keyword>
<dbReference type="SUPFAM" id="SSF47384">
    <property type="entry name" value="Homodimeric domain of signal transducing histidine kinase"/>
    <property type="match status" value="1"/>
</dbReference>
<dbReference type="SMART" id="SM00387">
    <property type="entry name" value="HATPase_c"/>
    <property type="match status" value="1"/>
</dbReference>
<name>A0A2S5BAM6_9BASI</name>
<dbReference type="InterPro" id="IPR001789">
    <property type="entry name" value="Sig_transdc_resp-reg_receiver"/>
</dbReference>
<feature type="compositionally biased region" description="Acidic residues" evidence="7">
    <location>
        <begin position="71"/>
        <end position="81"/>
    </location>
</feature>
<keyword evidence="3 6" id="KW-0597">Phosphoprotein</keyword>
<dbReference type="GO" id="GO:0009927">
    <property type="term" value="F:histidine phosphotransfer kinase activity"/>
    <property type="evidence" value="ECO:0007669"/>
    <property type="project" value="TreeGrafter"/>
</dbReference>
<dbReference type="PANTHER" id="PTHR43047">
    <property type="entry name" value="TWO-COMPONENT HISTIDINE PROTEIN KINASE"/>
    <property type="match status" value="1"/>
</dbReference>
<dbReference type="SUPFAM" id="SSF52172">
    <property type="entry name" value="CheY-like"/>
    <property type="match status" value="1"/>
</dbReference>
<dbReference type="InterPro" id="IPR004358">
    <property type="entry name" value="Sig_transdc_His_kin-like_C"/>
</dbReference>
<dbReference type="SUPFAM" id="SSF55874">
    <property type="entry name" value="ATPase domain of HSP90 chaperone/DNA topoisomerase II/histidine kinase"/>
    <property type="match status" value="1"/>
</dbReference>
<dbReference type="OrthoDB" id="60033at2759"/>
<dbReference type="SMART" id="SM00448">
    <property type="entry name" value="REC"/>
    <property type="match status" value="1"/>
</dbReference>
<dbReference type="PROSITE" id="PS50109">
    <property type="entry name" value="HIS_KIN"/>
    <property type="match status" value="1"/>
</dbReference>
<dbReference type="AlphaFoldDB" id="A0A2S5BAM6"/>
<dbReference type="InterPro" id="IPR005467">
    <property type="entry name" value="His_kinase_dom"/>
</dbReference>
<keyword evidence="4" id="KW-0808">Transferase</keyword>
<evidence type="ECO:0000259" key="9">
    <source>
        <dbReference type="PROSITE" id="PS50110"/>
    </source>
</evidence>
<dbReference type="PROSITE" id="PS50110">
    <property type="entry name" value="RESPONSE_REGULATORY"/>
    <property type="match status" value="1"/>
</dbReference>
<dbReference type="EMBL" id="PJQD01000035">
    <property type="protein sequence ID" value="POY73781.1"/>
    <property type="molecule type" value="Genomic_DNA"/>
</dbReference>
<feature type="region of interest" description="Disordered" evidence="7">
    <location>
        <begin position="1"/>
        <end position="81"/>
    </location>
</feature>
<dbReference type="Pfam" id="PF02518">
    <property type="entry name" value="HATPase_c"/>
    <property type="match status" value="1"/>
</dbReference>
<keyword evidence="5" id="KW-0418">Kinase</keyword>
<dbReference type="Gene3D" id="1.10.287.130">
    <property type="match status" value="1"/>
</dbReference>
<protein>
    <recommendedName>
        <fullName evidence="2">histidine kinase</fullName>
        <ecNumber evidence="2">2.7.13.3</ecNumber>
    </recommendedName>
</protein>
<evidence type="ECO:0000313" key="11">
    <source>
        <dbReference type="Proteomes" id="UP000237144"/>
    </source>
</evidence>
<dbReference type="PANTHER" id="PTHR43047:SF72">
    <property type="entry name" value="OSMOSENSING HISTIDINE PROTEIN KINASE SLN1"/>
    <property type="match status" value="1"/>
</dbReference>
<dbReference type="InterPro" id="IPR011006">
    <property type="entry name" value="CheY-like_superfamily"/>
</dbReference>
<feature type="domain" description="Response regulatory" evidence="9">
    <location>
        <begin position="1057"/>
        <end position="1180"/>
    </location>
</feature>
<evidence type="ECO:0000256" key="3">
    <source>
        <dbReference type="ARBA" id="ARBA00022553"/>
    </source>
</evidence>
<dbReference type="InterPro" id="IPR036097">
    <property type="entry name" value="HisK_dim/P_sf"/>
</dbReference>
<evidence type="ECO:0000256" key="5">
    <source>
        <dbReference type="ARBA" id="ARBA00022777"/>
    </source>
</evidence>
<sequence length="1190" mass="128890">MERANGEGEPLTEEVGPPRTRGGSPTASDEPLGAMEEEVETPTYSNGETGGFAPWRDGREAVVPSRAASQDDGDDKEEESFADWLERYRISRAGPSDRAPEPPASIRAILEGRTPNDPLLSDSTTSPRRSSSVSTSSNHTSDSSLPSLNAITASTLLDFYRRKGHFPAPPGPFEEERLRLAHKYGLDQPIRRQAIDRICALAKSYFRTKTVVISLTFDDHQVLGAERGWGGEEPGLDVSPRPLTMEPAFCTHAMLASYRDPKAVFMVADADQDWRFKKNPYTVGNGGGVGFYAAANVNLPTIKEKERRRNEAALYGGCASPSLSRELPDTLASGAVCLIDPVPRSPDTFTSEDRQALTAFADMISLEFQRGYEHRRREQEAQQSDFIGKFLRQALVLPAQPQDPTAGAGGHDGSSSNGAPGAPFNDDSVFATAARELRRLTHAGSACLLDLRAFKPRKRSRVVTPFEEMSASPFHSPEISAESHRPAFSRSDTIRARPAGGARNRTRSPQEPSAVSWRPAPETRGSVSVLSADGDIDWRSLTEEIGSVDRLGDAVDETLIAYEVDGAELPENSKIDANAFVRGGIVNAKAGGASIALPIFDDDGAPVMMIVLTSGEKWFTFETVDRQFTASVGAIVVGSMLRQRALEADRAKLRFVGHVSHELRTPLHGCTSQIDLIREFASPEELRKLAPLLDAADVCLESLSDVLNDTLDFSKLSNAAALSPAEVAAQQLRAVVATDLHSLVEGVTKSVWVRKRRVELVSNDVEQGDHRKRDEQVDLILDVADRPSGWRAMADVGGLKRCLLNVVGNSLKFTPKGRVEIALRDAGPVPLATPRQYSPPLEETVEKRLIEFIVTDTGVGMTEEFLRDRKYLMPFIQADTFASGAGLGLSIVDTIIRRMGGRLDVSSEFGVGTIMKLSVPIDVIAPSNDKQGLSDHAGTASIRRNISAELAQVAPATPGVVSPSFARLDFDTAVDSSQKVLERGAHEAGPPLRPSADPEANERANLEELAVNVAKLNLSTVATSQPTATVPMRDPLLPISPTRATFVPRETPKRGVRVLIAEDNPISRNILVKLLSGKGIPFSATEDGQEALEAFEAGEGSYNLFLADVQMPRLDGIAASRAMRQLEADRGWPRCRIVALTGLSTGSEMQETVAPHGPLDSWLVKGGKSLRAILDEVKDLQARLEQEDGS</sequence>
<evidence type="ECO:0000256" key="4">
    <source>
        <dbReference type="ARBA" id="ARBA00022679"/>
    </source>
</evidence>
<accession>A0A2S5BAM6</accession>
<dbReference type="Gene3D" id="3.30.565.10">
    <property type="entry name" value="Histidine kinase-like ATPase, C-terminal domain"/>
    <property type="match status" value="1"/>
</dbReference>
<dbReference type="EC" id="2.7.13.3" evidence="2"/>
<dbReference type="InterPro" id="IPR003661">
    <property type="entry name" value="HisK_dim/P_dom"/>
</dbReference>
<organism evidence="10 11">
    <name type="scientific">Rhodotorula taiwanensis</name>
    <dbReference type="NCBI Taxonomy" id="741276"/>
    <lineage>
        <taxon>Eukaryota</taxon>
        <taxon>Fungi</taxon>
        <taxon>Dikarya</taxon>
        <taxon>Basidiomycota</taxon>
        <taxon>Pucciniomycotina</taxon>
        <taxon>Microbotryomycetes</taxon>
        <taxon>Sporidiobolales</taxon>
        <taxon>Sporidiobolaceae</taxon>
        <taxon>Rhodotorula</taxon>
    </lineage>
</organism>
<feature type="region of interest" description="Disordered" evidence="7">
    <location>
        <begin position="109"/>
        <end position="146"/>
    </location>
</feature>
<evidence type="ECO:0000259" key="8">
    <source>
        <dbReference type="PROSITE" id="PS50109"/>
    </source>
</evidence>
<feature type="region of interest" description="Disordered" evidence="7">
    <location>
        <begin position="400"/>
        <end position="427"/>
    </location>
</feature>
<evidence type="ECO:0000313" key="10">
    <source>
        <dbReference type="EMBL" id="POY73781.1"/>
    </source>
</evidence>
<feature type="modified residue" description="4-aspartylphosphate" evidence="6">
    <location>
        <position position="1108"/>
    </location>
</feature>
<feature type="domain" description="Histidine kinase" evidence="8">
    <location>
        <begin position="658"/>
        <end position="923"/>
    </location>
</feature>
<feature type="compositionally biased region" description="Low complexity" evidence="7">
    <location>
        <begin position="119"/>
        <end position="146"/>
    </location>
</feature>
<dbReference type="GO" id="GO:0005886">
    <property type="term" value="C:plasma membrane"/>
    <property type="evidence" value="ECO:0007669"/>
    <property type="project" value="TreeGrafter"/>
</dbReference>
<dbReference type="SMART" id="SM00388">
    <property type="entry name" value="HisKA"/>
    <property type="match status" value="1"/>
</dbReference>
<evidence type="ECO:0000256" key="7">
    <source>
        <dbReference type="SAM" id="MobiDB-lite"/>
    </source>
</evidence>
<dbReference type="Gene3D" id="3.40.50.2300">
    <property type="match status" value="1"/>
</dbReference>
<comment type="caution">
    <text evidence="10">The sequence shown here is derived from an EMBL/GenBank/DDBJ whole genome shotgun (WGS) entry which is preliminary data.</text>
</comment>
<dbReference type="CDD" id="cd17546">
    <property type="entry name" value="REC_hyHK_CKI1_RcsC-like"/>
    <property type="match status" value="1"/>
</dbReference>
<dbReference type="Pfam" id="PF00072">
    <property type="entry name" value="Response_reg"/>
    <property type="match status" value="1"/>
</dbReference>
<dbReference type="InterPro" id="IPR003594">
    <property type="entry name" value="HATPase_dom"/>
</dbReference>
<dbReference type="GO" id="GO:0000155">
    <property type="term" value="F:phosphorelay sensor kinase activity"/>
    <property type="evidence" value="ECO:0007669"/>
    <property type="project" value="InterPro"/>
</dbReference>
<gene>
    <name evidence="10" type="ORF">BMF94_3321</name>
</gene>
<dbReference type="Proteomes" id="UP000237144">
    <property type="component" value="Unassembled WGS sequence"/>
</dbReference>
<dbReference type="InterPro" id="IPR036890">
    <property type="entry name" value="HATPase_C_sf"/>
</dbReference>
<evidence type="ECO:0000256" key="2">
    <source>
        <dbReference type="ARBA" id="ARBA00012438"/>
    </source>
</evidence>
<evidence type="ECO:0000256" key="6">
    <source>
        <dbReference type="PROSITE-ProRule" id="PRU00169"/>
    </source>
</evidence>
<evidence type="ECO:0000256" key="1">
    <source>
        <dbReference type="ARBA" id="ARBA00000085"/>
    </source>
</evidence>